<name>A0A919ND21_9ACTN</name>
<evidence type="ECO:0000313" key="2">
    <source>
        <dbReference type="EMBL" id="GIF08989.1"/>
    </source>
</evidence>
<gene>
    <name evidence="2" type="ORF">Asi03nite_65270</name>
</gene>
<feature type="transmembrane region" description="Helical" evidence="1">
    <location>
        <begin position="176"/>
        <end position="194"/>
    </location>
</feature>
<comment type="caution">
    <text evidence="2">The sequence shown here is derived from an EMBL/GenBank/DDBJ whole genome shotgun (WGS) entry which is preliminary data.</text>
</comment>
<dbReference type="AlphaFoldDB" id="A0A919ND21"/>
<organism evidence="2 3">
    <name type="scientific">Actinoplanes siamensis</name>
    <dbReference type="NCBI Taxonomy" id="1223317"/>
    <lineage>
        <taxon>Bacteria</taxon>
        <taxon>Bacillati</taxon>
        <taxon>Actinomycetota</taxon>
        <taxon>Actinomycetes</taxon>
        <taxon>Micromonosporales</taxon>
        <taxon>Micromonosporaceae</taxon>
        <taxon>Actinoplanes</taxon>
    </lineage>
</organism>
<evidence type="ECO:0000256" key="1">
    <source>
        <dbReference type="SAM" id="Phobius"/>
    </source>
</evidence>
<dbReference type="EMBL" id="BOMW01000071">
    <property type="protein sequence ID" value="GIF08989.1"/>
    <property type="molecule type" value="Genomic_DNA"/>
</dbReference>
<evidence type="ECO:0000313" key="3">
    <source>
        <dbReference type="Proteomes" id="UP000629619"/>
    </source>
</evidence>
<keyword evidence="1" id="KW-1133">Transmembrane helix</keyword>
<sequence length="213" mass="23340">MQIPVLAITDGTAAPEWVEVPLSRWRFKRRPSQRLPLDPHTAKSVRRHLRLAPWSLLVGLVSLAAWSGLAFANLSSVSRAAAVAVACAGSLWPLAERRGLPEHMPSRTRSGELRIPQVPVEVADQWVVQNPGVIATDEPAPRPHSRRFYASWATGLLTASIALAAVLENDGREDSILLWILVPALFFTSLTMVWKMQPPAKDGTVRTWPPGAA</sequence>
<protein>
    <submittedName>
        <fullName evidence="2">Uncharacterized protein</fullName>
    </submittedName>
</protein>
<reference evidence="2" key="1">
    <citation type="submission" date="2021-01" db="EMBL/GenBank/DDBJ databases">
        <title>Whole genome shotgun sequence of Actinoplanes siamensis NBRC 109076.</title>
        <authorList>
            <person name="Komaki H."/>
            <person name="Tamura T."/>
        </authorList>
    </citation>
    <scope>NUCLEOTIDE SEQUENCE</scope>
    <source>
        <strain evidence="2">NBRC 109076</strain>
    </source>
</reference>
<feature type="transmembrane region" description="Helical" evidence="1">
    <location>
        <begin position="148"/>
        <end position="164"/>
    </location>
</feature>
<accession>A0A919ND21</accession>
<feature type="transmembrane region" description="Helical" evidence="1">
    <location>
        <begin position="51"/>
        <end position="71"/>
    </location>
</feature>
<dbReference type="Proteomes" id="UP000629619">
    <property type="component" value="Unassembled WGS sequence"/>
</dbReference>
<keyword evidence="3" id="KW-1185">Reference proteome</keyword>
<proteinExistence type="predicted"/>
<keyword evidence="1" id="KW-0472">Membrane</keyword>
<keyword evidence="1" id="KW-0812">Transmembrane</keyword>